<dbReference type="InterPro" id="IPR002941">
    <property type="entry name" value="DNA_methylase_N4/N6"/>
</dbReference>
<dbReference type="GO" id="GO:0003677">
    <property type="term" value="F:DNA binding"/>
    <property type="evidence" value="ECO:0007669"/>
    <property type="project" value="InterPro"/>
</dbReference>
<dbReference type="GO" id="GO:0032259">
    <property type="term" value="P:methylation"/>
    <property type="evidence" value="ECO:0007669"/>
    <property type="project" value="UniProtKB-KW"/>
</dbReference>
<evidence type="ECO:0000256" key="2">
    <source>
        <dbReference type="ARBA" id="ARBA00022603"/>
    </source>
</evidence>
<dbReference type="GO" id="GO:0008170">
    <property type="term" value="F:N-methyltransferase activity"/>
    <property type="evidence" value="ECO:0007669"/>
    <property type="project" value="InterPro"/>
</dbReference>
<dbReference type="InterPro" id="IPR002052">
    <property type="entry name" value="DNA_methylase_N6_adenine_CS"/>
</dbReference>
<dbReference type="InterPro" id="IPR029063">
    <property type="entry name" value="SAM-dependent_MTases_sf"/>
</dbReference>
<dbReference type="EMBL" id="UINC01001810">
    <property type="protein sequence ID" value="SUZ89232.1"/>
    <property type="molecule type" value="Genomic_DNA"/>
</dbReference>
<dbReference type="PROSITE" id="PS00092">
    <property type="entry name" value="N6_MTASE"/>
    <property type="match status" value="1"/>
</dbReference>
<proteinExistence type="inferred from homology"/>
<reference evidence="5" key="1">
    <citation type="submission" date="2018-05" db="EMBL/GenBank/DDBJ databases">
        <authorList>
            <person name="Lanie J.A."/>
            <person name="Ng W.-L."/>
            <person name="Kazmierczak K.M."/>
            <person name="Andrzejewski T.M."/>
            <person name="Davidsen T.M."/>
            <person name="Wayne K.J."/>
            <person name="Tettelin H."/>
            <person name="Glass J.I."/>
            <person name="Rusch D."/>
            <person name="Podicherti R."/>
            <person name="Tsui H.-C.T."/>
            <person name="Winkler M.E."/>
        </authorList>
    </citation>
    <scope>NUCLEOTIDE SEQUENCE</scope>
</reference>
<dbReference type="Gene3D" id="3.40.50.150">
    <property type="entry name" value="Vaccinia Virus protein VP39"/>
    <property type="match status" value="1"/>
</dbReference>
<comment type="similarity">
    <text evidence="1">Belongs to the N(4)/N(6)-methyltransferase family.</text>
</comment>
<protein>
    <recommendedName>
        <fullName evidence="4">DNA methylase N-4/N-6 domain-containing protein</fullName>
    </recommendedName>
</protein>
<evidence type="ECO:0000313" key="5">
    <source>
        <dbReference type="EMBL" id="SUZ89232.1"/>
    </source>
</evidence>
<dbReference type="InterPro" id="IPR001091">
    <property type="entry name" value="RM_Methyltransferase"/>
</dbReference>
<evidence type="ECO:0000256" key="3">
    <source>
        <dbReference type="ARBA" id="ARBA00022679"/>
    </source>
</evidence>
<dbReference type="Pfam" id="PF01555">
    <property type="entry name" value="N6_N4_Mtase"/>
    <property type="match status" value="1"/>
</dbReference>
<dbReference type="PRINTS" id="PR00508">
    <property type="entry name" value="S21N4MTFRASE"/>
</dbReference>
<organism evidence="5">
    <name type="scientific">marine metagenome</name>
    <dbReference type="NCBI Taxonomy" id="408172"/>
    <lineage>
        <taxon>unclassified sequences</taxon>
        <taxon>metagenomes</taxon>
        <taxon>ecological metagenomes</taxon>
    </lineage>
</organism>
<feature type="domain" description="DNA methylase N-4/N-6" evidence="4">
    <location>
        <begin position="71"/>
        <end position="299"/>
    </location>
</feature>
<keyword evidence="2" id="KW-0489">Methyltransferase</keyword>
<gene>
    <name evidence="5" type="ORF">METZ01_LOCUS42086</name>
</gene>
<name>A0A381RBX0_9ZZZZ</name>
<keyword evidence="3" id="KW-0808">Transferase</keyword>
<sequence length="324" mass="37941">MPSKTKKKNINTREKIGRLDADYELRKKVLPLCRLNMGEIWEDEITGHKVGVLDATNLSDLQKIMGSEKTQLIVNDPPYNISVGNNNTGNLSKTRLNDYIDFSKKWVKNALSILDKDSHFYIWLGADYKDSFQPLPDFMIMMRDFHNLSPRNFITMRNQRGFGTQKNWMWVRQELLHYIKGDPAFQVTYTDIPKILRGYYKKVNGKVTENFERSKSDTIRPGNVWVDIQQVFYRMEENVPGCYAQKPIKSIDRMVRTSSKEDDIIVDFFSHSGTTLIVGEILKRKVYTFDIDPIFAELSIRRLENYRKTGKLGWQWKTPFPELS</sequence>
<dbReference type="SUPFAM" id="SSF53335">
    <property type="entry name" value="S-adenosyl-L-methionine-dependent methyltransferases"/>
    <property type="match status" value="1"/>
</dbReference>
<dbReference type="AlphaFoldDB" id="A0A381RBX0"/>
<accession>A0A381RBX0</accession>
<evidence type="ECO:0000259" key="4">
    <source>
        <dbReference type="Pfam" id="PF01555"/>
    </source>
</evidence>
<evidence type="ECO:0000256" key="1">
    <source>
        <dbReference type="ARBA" id="ARBA00006594"/>
    </source>
</evidence>